<name>A0AAW8DQI8_9BURK</name>
<dbReference type="AlphaFoldDB" id="A0AAW8DQI8"/>
<accession>A0AAW8DQI8</accession>
<sequence>MEVTVAPGRLPRLVLLPGMDGTGDLFAPLAQALGPQATIDVVRYPGREVLGYDELEAMVRAQLPTHQPFVLLGESFSGPLAISLAASRPPGLRGLILCCSFARRPAPGLALMRAGLLDLSMRLLHSKLMRAPMRHLLLGGSSAPHLSDMLQASLKQVSVAVMTHRMKEVQRVDVRDKLPLVRVPAMYLQALQDRVVPRRAVAAIQRGLSALHLVQLDGPHGLLQASPAASARAIENFCRDLPSPPVCP</sequence>
<dbReference type="EMBL" id="JAUSRR010000001">
    <property type="protein sequence ID" value="MDP9921808.1"/>
    <property type="molecule type" value="Genomic_DNA"/>
</dbReference>
<proteinExistence type="predicted"/>
<comment type="caution">
    <text evidence="1">The sequence shown here is derived from an EMBL/GenBank/DDBJ whole genome shotgun (WGS) entry which is preliminary data.</text>
</comment>
<gene>
    <name evidence="1" type="ORF">J2W25_000813</name>
</gene>
<organism evidence="1 2">
    <name type="scientific">Variovorax boronicumulans</name>
    <dbReference type="NCBI Taxonomy" id="436515"/>
    <lineage>
        <taxon>Bacteria</taxon>
        <taxon>Pseudomonadati</taxon>
        <taxon>Pseudomonadota</taxon>
        <taxon>Betaproteobacteria</taxon>
        <taxon>Burkholderiales</taxon>
        <taxon>Comamonadaceae</taxon>
        <taxon>Variovorax</taxon>
    </lineage>
</organism>
<evidence type="ECO:0000313" key="2">
    <source>
        <dbReference type="Proteomes" id="UP001244295"/>
    </source>
</evidence>
<dbReference type="SUPFAM" id="SSF53474">
    <property type="entry name" value="alpha/beta-Hydrolases"/>
    <property type="match status" value="1"/>
</dbReference>
<reference evidence="1" key="1">
    <citation type="submission" date="2023-07" db="EMBL/GenBank/DDBJ databases">
        <title>Sorghum-associated microbial communities from plants grown in Nebraska, USA.</title>
        <authorList>
            <person name="Schachtman D."/>
        </authorList>
    </citation>
    <scope>NUCLEOTIDE SEQUENCE</scope>
    <source>
        <strain evidence="1">DS2795</strain>
    </source>
</reference>
<dbReference type="Gene3D" id="3.40.50.1820">
    <property type="entry name" value="alpha/beta hydrolase"/>
    <property type="match status" value="1"/>
</dbReference>
<dbReference type="InterPro" id="IPR029058">
    <property type="entry name" value="AB_hydrolase_fold"/>
</dbReference>
<protein>
    <submittedName>
        <fullName evidence="1">Pimeloyl-ACP methyl ester carboxylesterase</fullName>
    </submittedName>
</protein>
<dbReference type="RefSeq" id="WP_307635804.1">
    <property type="nucleotide sequence ID" value="NZ_JAUSRR010000001.1"/>
</dbReference>
<evidence type="ECO:0000313" key="1">
    <source>
        <dbReference type="EMBL" id="MDP9921808.1"/>
    </source>
</evidence>
<dbReference type="Proteomes" id="UP001244295">
    <property type="component" value="Unassembled WGS sequence"/>
</dbReference>